<evidence type="ECO:0000256" key="1">
    <source>
        <dbReference type="SAM" id="MobiDB-lite"/>
    </source>
</evidence>
<proteinExistence type="predicted"/>
<dbReference type="Proteomes" id="UP000789739">
    <property type="component" value="Unassembled WGS sequence"/>
</dbReference>
<reference evidence="2" key="1">
    <citation type="submission" date="2021-06" db="EMBL/GenBank/DDBJ databases">
        <authorList>
            <person name="Kallberg Y."/>
            <person name="Tangrot J."/>
            <person name="Rosling A."/>
        </authorList>
    </citation>
    <scope>NUCLEOTIDE SEQUENCE</scope>
    <source>
        <strain evidence="2">BR232B</strain>
    </source>
</reference>
<keyword evidence="3" id="KW-1185">Reference proteome</keyword>
<evidence type="ECO:0000313" key="3">
    <source>
        <dbReference type="Proteomes" id="UP000789739"/>
    </source>
</evidence>
<sequence>MAERNNSRVRGTFQNSGNSYPRHAQVGDSTSFSPDPHKHILGRDSPTKGIPYQKKENDTDLSGRDARTLGGQGDVNGTKSKYTPLHNKPHFFEKNQEKITKKETRETTKLLPVRGIHPQSGEGHDTFQQKQEGIRVENAGDTDPGVVSLQCCPNTGTYGVSTSLGQLFRVGTLARTNWTTEELTTPCCLIQPDHIFTQNADGDNVPMHQVPVGSRQDEPHGRCKNNLMVVEKIKNESDARRIAKSILYTLVKKESDVTDYLECIQRFGFNHIIIIGEHEYGLLFLDCYGRVFYWDFMVGVLRPLGKNLDECSHTQLVWNEHDGIITEFYYFE</sequence>
<feature type="compositionally biased region" description="Polar residues" evidence="1">
    <location>
        <begin position="8"/>
        <end position="19"/>
    </location>
</feature>
<evidence type="ECO:0000313" key="2">
    <source>
        <dbReference type="EMBL" id="CAG8663248.1"/>
    </source>
</evidence>
<accession>A0A9N9HBM2</accession>
<feature type="compositionally biased region" description="Basic and acidic residues" evidence="1">
    <location>
        <begin position="35"/>
        <end position="46"/>
    </location>
</feature>
<dbReference type="EMBL" id="CAJVPI010003895">
    <property type="protein sequence ID" value="CAG8663248.1"/>
    <property type="molecule type" value="Genomic_DNA"/>
</dbReference>
<comment type="caution">
    <text evidence="2">The sequence shown here is derived from an EMBL/GenBank/DDBJ whole genome shotgun (WGS) entry which is preliminary data.</text>
</comment>
<feature type="region of interest" description="Disordered" evidence="1">
    <location>
        <begin position="1"/>
        <end position="87"/>
    </location>
</feature>
<gene>
    <name evidence="2" type="ORF">PBRASI_LOCUS10901</name>
</gene>
<protein>
    <submittedName>
        <fullName evidence="2">2896_t:CDS:1</fullName>
    </submittedName>
</protein>
<feature type="compositionally biased region" description="Basic and acidic residues" evidence="1">
    <location>
        <begin position="53"/>
        <end position="67"/>
    </location>
</feature>
<name>A0A9N9HBM2_9GLOM</name>
<dbReference type="AlphaFoldDB" id="A0A9N9HBM2"/>
<dbReference type="OrthoDB" id="2398066at2759"/>
<organism evidence="2 3">
    <name type="scientific">Paraglomus brasilianum</name>
    <dbReference type="NCBI Taxonomy" id="144538"/>
    <lineage>
        <taxon>Eukaryota</taxon>
        <taxon>Fungi</taxon>
        <taxon>Fungi incertae sedis</taxon>
        <taxon>Mucoromycota</taxon>
        <taxon>Glomeromycotina</taxon>
        <taxon>Glomeromycetes</taxon>
        <taxon>Paraglomerales</taxon>
        <taxon>Paraglomeraceae</taxon>
        <taxon>Paraglomus</taxon>
    </lineage>
</organism>